<accession>A0A0N1HQQ4</accession>
<evidence type="ECO:0000256" key="3">
    <source>
        <dbReference type="ARBA" id="ARBA00023002"/>
    </source>
</evidence>
<evidence type="ECO:0000256" key="1">
    <source>
        <dbReference type="ARBA" id="ARBA00005725"/>
    </source>
</evidence>
<organism evidence="5 6">
    <name type="scientific">Cyphellophora attinorum</name>
    <dbReference type="NCBI Taxonomy" id="1664694"/>
    <lineage>
        <taxon>Eukaryota</taxon>
        <taxon>Fungi</taxon>
        <taxon>Dikarya</taxon>
        <taxon>Ascomycota</taxon>
        <taxon>Pezizomycotina</taxon>
        <taxon>Eurotiomycetes</taxon>
        <taxon>Chaetothyriomycetidae</taxon>
        <taxon>Chaetothyriales</taxon>
        <taxon>Cyphellophoraceae</taxon>
        <taxon>Cyphellophora</taxon>
    </lineage>
</organism>
<evidence type="ECO:0000313" key="5">
    <source>
        <dbReference type="EMBL" id="KPI37903.1"/>
    </source>
</evidence>
<sequence length="325" mass="35830">MTNFVTNIAIVGSSGHCGGAITSAILSAKKHKLTAITRLDSKSALPSGLHDVKKVDYSSLPDVINALQGQDVLISCLSLNADPTVLYTLIDAAIAAGVRFIMPNEWGGDISNEAVSRDTFLLEKFQAVRDYVEKNGNGKTSWIGCACGFWYEFSLAGTEARYGFDFKKKDVTFYNDGHLKINTSTWSQIGRGVAQLLSLPIDRDATTGTGPVISDWANRAIKIRSFSIDQHEMFESVLRATGDKPEDWTVDHEDVVERYNRGRQLMQQGQRMLGFCTCLYSRNFYPDALGTKFDNELLGLPEEDLDTATKTAVGMAARGEHNAHW</sequence>
<dbReference type="VEuPathDB" id="FungiDB:AB675_3150"/>
<keyword evidence="3" id="KW-0560">Oxidoreductase</keyword>
<evidence type="ECO:0000313" key="6">
    <source>
        <dbReference type="Proteomes" id="UP000038010"/>
    </source>
</evidence>
<dbReference type="InterPro" id="IPR051609">
    <property type="entry name" value="NmrA/Isoflavone_reductase-like"/>
</dbReference>
<dbReference type="PANTHER" id="PTHR47706">
    <property type="entry name" value="NMRA-LIKE FAMILY PROTEIN"/>
    <property type="match status" value="1"/>
</dbReference>
<name>A0A0N1HQQ4_9EURO</name>
<dbReference type="Proteomes" id="UP000038010">
    <property type="component" value="Unassembled WGS sequence"/>
</dbReference>
<dbReference type="Pfam" id="PF13460">
    <property type="entry name" value="NAD_binding_10"/>
    <property type="match status" value="1"/>
</dbReference>
<dbReference type="AlphaFoldDB" id="A0A0N1HQQ4"/>
<dbReference type="OrthoDB" id="9974981at2759"/>
<keyword evidence="6" id="KW-1185">Reference proteome</keyword>
<protein>
    <recommendedName>
        <fullName evidence="4">NAD(P)-binding domain-containing protein</fullName>
    </recommendedName>
</protein>
<comment type="similarity">
    <text evidence="1">Belongs to the NmrA-type oxidoreductase family. Isoflavone reductase subfamily.</text>
</comment>
<dbReference type="Gene3D" id="3.90.25.10">
    <property type="entry name" value="UDP-galactose 4-epimerase, domain 1"/>
    <property type="match status" value="1"/>
</dbReference>
<gene>
    <name evidence="5" type="ORF">AB675_3150</name>
</gene>
<dbReference type="STRING" id="1664694.A0A0N1HQQ4"/>
<dbReference type="EMBL" id="LFJN01000021">
    <property type="protein sequence ID" value="KPI37903.1"/>
    <property type="molecule type" value="Genomic_DNA"/>
</dbReference>
<evidence type="ECO:0000259" key="4">
    <source>
        <dbReference type="Pfam" id="PF13460"/>
    </source>
</evidence>
<reference evidence="5 6" key="1">
    <citation type="submission" date="2015-06" db="EMBL/GenBank/DDBJ databases">
        <title>Draft genome of the ant-associated black yeast Phialophora attae CBS 131958.</title>
        <authorList>
            <person name="Moreno L.F."/>
            <person name="Stielow B.J."/>
            <person name="de Hoog S."/>
            <person name="Vicente V.A."/>
            <person name="Weiss V.A."/>
            <person name="de Vries M."/>
            <person name="Cruz L.M."/>
            <person name="Souza E.M."/>
        </authorList>
    </citation>
    <scope>NUCLEOTIDE SEQUENCE [LARGE SCALE GENOMIC DNA]</scope>
    <source>
        <strain evidence="5 6">CBS 131958</strain>
    </source>
</reference>
<dbReference type="InterPro" id="IPR016040">
    <property type="entry name" value="NAD(P)-bd_dom"/>
</dbReference>
<dbReference type="Gene3D" id="3.40.50.720">
    <property type="entry name" value="NAD(P)-binding Rossmann-like Domain"/>
    <property type="match status" value="1"/>
</dbReference>
<comment type="caution">
    <text evidence="5">The sequence shown here is derived from an EMBL/GenBank/DDBJ whole genome shotgun (WGS) entry which is preliminary data.</text>
</comment>
<proteinExistence type="inferred from homology"/>
<dbReference type="SUPFAM" id="SSF51735">
    <property type="entry name" value="NAD(P)-binding Rossmann-fold domains"/>
    <property type="match status" value="1"/>
</dbReference>
<dbReference type="PANTHER" id="PTHR47706:SF7">
    <property type="entry name" value="CIPA-LIKE, PUTATIVE (AFU_ORTHOLOGUE AFUA_1G01630)-RELATED"/>
    <property type="match status" value="1"/>
</dbReference>
<keyword evidence="2" id="KW-0521">NADP</keyword>
<dbReference type="InterPro" id="IPR036291">
    <property type="entry name" value="NAD(P)-bd_dom_sf"/>
</dbReference>
<evidence type="ECO:0000256" key="2">
    <source>
        <dbReference type="ARBA" id="ARBA00022857"/>
    </source>
</evidence>
<dbReference type="RefSeq" id="XP_017997866.1">
    <property type="nucleotide sequence ID" value="XM_018143178.1"/>
</dbReference>
<dbReference type="GeneID" id="28735058"/>
<dbReference type="GO" id="GO:0016491">
    <property type="term" value="F:oxidoreductase activity"/>
    <property type="evidence" value="ECO:0007669"/>
    <property type="project" value="UniProtKB-KW"/>
</dbReference>
<feature type="domain" description="NAD(P)-binding" evidence="4">
    <location>
        <begin position="12"/>
        <end position="107"/>
    </location>
</feature>